<organism evidence="2 3">
    <name type="scientific">Pyramidobacter porci</name>
    <dbReference type="NCBI Taxonomy" id="2605789"/>
    <lineage>
        <taxon>Bacteria</taxon>
        <taxon>Thermotogati</taxon>
        <taxon>Synergistota</taxon>
        <taxon>Synergistia</taxon>
        <taxon>Synergistales</taxon>
        <taxon>Dethiosulfovibrionaceae</taxon>
        <taxon>Pyramidobacter</taxon>
    </lineage>
</organism>
<dbReference type="PANTHER" id="PTHR38339">
    <property type="entry name" value="TRANSGLUTAMINASE DOMAIN PROTEIN"/>
    <property type="match status" value="1"/>
</dbReference>
<name>A0A6L5YAY5_9BACT</name>
<gene>
    <name evidence="2" type="ORF">FYJ74_05370</name>
</gene>
<dbReference type="Gene3D" id="3.10.620.30">
    <property type="match status" value="1"/>
</dbReference>
<evidence type="ECO:0000313" key="3">
    <source>
        <dbReference type="Proteomes" id="UP000473699"/>
    </source>
</evidence>
<sequence length="463" mass="52258">MELNGSFRALHAGLPEDIRRLKVHGDLEGALAAIERRLACGNTPAEMRYALTAQAEMIRRLPGNFPYRRGEALDLVREHIADFGADEFDEMVRDGRVEWIYVNGEPRYFGRFFETLCKVDARFAARAGVVPAGIEPPDENGESRLDRAARLMREKGSMAVRFRCRALLRLKDELFRPGMKVSAALPLPCACPSQSGVEIDLVSPQASLLAPEDAPQRVAVWNETMEWNHDFSVEFSFTRRQNFADLSRPPKQPRGEAPRLDDTAELPPHVLFTPFMKSLAREIAGGAETALEKARRFYDFITLNVKYRFMPDYFCLEDIAANCARNLTGDCGVQALLLIALCRVSGVPARWESGWVTRPNFCSGHDWMAFYASPFGWLYADPSFGGGAARDGNEARRQFYFGNLDPWRMAANTAFQADFPVPWEGWRCDPYDNQSGEMLCDGRGLRWYEFTSAKEVVSCEEAE</sequence>
<dbReference type="Proteomes" id="UP000473699">
    <property type="component" value="Unassembled WGS sequence"/>
</dbReference>
<accession>A0A6L5YAY5</accession>
<dbReference type="Pfam" id="PF01841">
    <property type="entry name" value="Transglut_core"/>
    <property type="match status" value="1"/>
</dbReference>
<evidence type="ECO:0000259" key="1">
    <source>
        <dbReference type="SMART" id="SM00460"/>
    </source>
</evidence>
<feature type="domain" description="Transglutaminase-like" evidence="1">
    <location>
        <begin position="323"/>
        <end position="384"/>
    </location>
</feature>
<reference evidence="2 3" key="1">
    <citation type="submission" date="2019-08" db="EMBL/GenBank/DDBJ databases">
        <title>In-depth cultivation of the pig gut microbiome towards novel bacterial diversity and tailored functional studies.</title>
        <authorList>
            <person name="Wylensek D."/>
            <person name="Hitch T.C.A."/>
            <person name="Clavel T."/>
        </authorList>
    </citation>
    <scope>NUCLEOTIDE SEQUENCE [LARGE SCALE GENOMIC DNA]</scope>
    <source>
        <strain evidence="2 3">SM-530-WT-4B</strain>
    </source>
</reference>
<dbReference type="InterPro" id="IPR038765">
    <property type="entry name" value="Papain-like_cys_pep_sf"/>
</dbReference>
<dbReference type="SUPFAM" id="SSF54001">
    <property type="entry name" value="Cysteine proteinases"/>
    <property type="match status" value="1"/>
</dbReference>
<evidence type="ECO:0000313" key="2">
    <source>
        <dbReference type="EMBL" id="MST55464.1"/>
    </source>
</evidence>
<dbReference type="PANTHER" id="PTHR38339:SF1">
    <property type="entry name" value="TRANSGLUTAMINASE-LIKE DOMAIN-CONTAINING PROTEIN"/>
    <property type="match status" value="1"/>
</dbReference>
<dbReference type="InterPro" id="IPR002931">
    <property type="entry name" value="Transglutaminase-like"/>
</dbReference>
<dbReference type="RefSeq" id="WP_154528555.1">
    <property type="nucleotide sequence ID" value="NZ_VUNH01000004.1"/>
</dbReference>
<dbReference type="AlphaFoldDB" id="A0A6L5YAY5"/>
<proteinExistence type="predicted"/>
<dbReference type="SMART" id="SM00460">
    <property type="entry name" value="TGc"/>
    <property type="match status" value="1"/>
</dbReference>
<protein>
    <submittedName>
        <fullName evidence="2">Transglutaminase domain-containing protein</fullName>
    </submittedName>
</protein>
<comment type="caution">
    <text evidence="2">The sequence shown here is derived from an EMBL/GenBank/DDBJ whole genome shotgun (WGS) entry which is preliminary data.</text>
</comment>
<keyword evidence="3" id="KW-1185">Reference proteome</keyword>
<dbReference type="EMBL" id="VUNH01000004">
    <property type="protein sequence ID" value="MST55464.1"/>
    <property type="molecule type" value="Genomic_DNA"/>
</dbReference>